<dbReference type="GO" id="GO:0000324">
    <property type="term" value="C:fungal-type vacuole"/>
    <property type="evidence" value="ECO:0007669"/>
    <property type="project" value="TreeGrafter"/>
</dbReference>
<comment type="caution">
    <text evidence="8">The sequence shown here is derived from an EMBL/GenBank/DDBJ whole genome shotgun (WGS) entry which is preliminary data.</text>
</comment>
<dbReference type="GO" id="GO:0036374">
    <property type="term" value="F:glutathione hydrolase activity"/>
    <property type="evidence" value="ECO:0007669"/>
    <property type="project" value="UniProtKB-EC"/>
</dbReference>
<accession>A0A427YGQ4</accession>
<dbReference type="Gene3D" id="1.10.246.130">
    <property type="match status" value="1"/>
</dbReference>
<feature type="binding site" evidence="7">
    <location>
        <position position="135"/>
    </location>
    <ligand>
        <name>L-glutamate</name>
        <dbReference type="ChEBI" id="CHEBI:29985"/>
    </ligand>
</feature>
<dbReference type="Gene3D" id="3.60.20.40">
    <property type="match status" value="1"/>
</dbReference>
<dbReference type="STRING" id="1890683.A0A427YGQ4"/>
<protein>
    <recommendedName>
        <fullName evidence="10">Gamma-glutamyltransferase</fullName>
    </recommendedName>
</protein>
<reference evidence="8 9" key="1">
    <citation type="submission" date="2018-11" db="EMBL/GenBank/DDBJ databases">
        <title>Genome sequence of Saitozyma podzolica DSM 27192.</title>
        <authorList>
            <person name="Aliyu H."/>
            <person name="Gorte O."/>
            <person name="Ochsenreither K."/>
        </authorList>
    </citation>
    <scope>NUCLEOTIDE SEQUENCE [LARGE SCALE GENOMIC DNA]</scope>
    <source>
        <strain evidence="8 9">DSM 27192</strain>
    </source>
</reference>
<feature type="binding site" evidence="7">
    <location>
        <begin position="163"/>
        <end position="164"/>
    </location>
    <ligand>
        <name>L-glutamate</name>
        <dbReference type="ChEBI" id="CHEBI:29985"/>
    </ligand>
</feature>
<feature type="binding site" evidence="7">
    <location>
        <begin position="111"/>
        <end position="113"/>
    </location>
    <ligand>
        <name>L-glutamate</name>
        <dbReference type="ChEBI" id="CHEBI:29985"/>
    </ligand>
</feature>
<dbReference type="GO" id="GO:0005886">
    <property type="term" value="C:plasma membrane"/>
    <property type="evidence" value="ECO:0007669"/>
    <property type="project" value="TreeGrafter"/>
</dbReference>
<comment type="catalytic activity">
    <reaction evidence="1">
        <text>an S-substituted glutathione + H2O = an S-substituted L-cysteinylglycine + L-glutamate</text>
        <dbReference type="Rhea" id="RHEA:59468"/>
        <dbReference type="ChEBI" id="CHEBI:15377"/>
        <dbReference type="ChEBI" id="CHEBI:29985"/>
        <dbReference type="ChEBI" id="CHEBI:90779"/>
        <dbReference type="ChEBI" id="CHEBI:143103"/>
        <dbReference type="EC" id="3.4.19.13"/>
    </reaction>
</comment>
<dbReference type="PANTHER" id="PTHR11686:SF9">
    <property type="entry name" value="RE13973P"/>
    <property type="match status" value="1"/>
</dbReference>
<evidence type="ECO:0008006" key="10">
    <source>
        <dbReference type="Google" id="ProtNLM"/>
    </source>
</evidence>
<feature type="active site" description="Nucleophile" evidence="6">
    <location>
        <position position="93"/>
    </location>
</feature>
<dbReference type="OrthoDB" id="1081007at2759"/>
<dbReference type="GO" id="GO:0103068">
    <property type="term" value="F:leukotriene C4 gamma-glutamyl transferase activity"/>
    <property type="evidence" value="ECO:0007669"/>
    <property type="project" value="UniProtKB-EC"/>
</dbReference>
<evidence type="ECO:0000256" key="7">
    <source>
        <dbReference type="PIRSR" id="PIRSR600101-2"/>
    </source>
</evidence>
<dbReference type="AlphaFoldDB" id="A0A427YGQ4"/>
<dbReference type="InterPro" id="IPR043137">
    <property type="entry name" value="GGT_ssub_C"/>
</dbReference>
<name>A0A427YGQ4_9TREE</name>
<evidence type="ECO:0000313" key="9">
    <source>
        <dbReference type="Proteomes" id="UP000279259"/>
    </source>
</evidence>
<dbReference type="EMBL" id="RSCD01000011">
    <property type="protein sequence ID" value="RSH90260.1"/>
    <property type="molecule type" value="Genomic_DNA"/>
</dbReference>
<evidence type="ECO:0000256" key="4">
    <source>
        <dbReference type="ARBA" id="ARBA00009381"/>
    </source>
</evidence>
<dbReference type="GO" id="GO:0006751">
    <property type="term" value="P:glutathione catabolic process"/>
    <property type="evidence" value="ECO:0007669"/>
    <property type="project" value="InterPro"/>
</dbReference>
<evidence type="ECO:0000256" key="2">
    <source>
        <dbReference type="ARBA" id="ARBA00001089"/>
    </source>
</evidence>
<evidence type="ECO:0000313" key="8">
    <source>
        <dbReference type="EMBL" id="RSH90260.1"/>
    </source>
</evidence>
<sequence>MIGLLNLLEPYDLVSSGGLDNPLNVHRLLEAMKFAFGARSEVTDPKFAENVTRLDDFWTKEWADEIRPKITDNATHDIDYYGLQHDTPVDHGTTHLSVVDQWGGAASITSTVNLIWGSHVMDPKTGVIFNDEQDDFSVPGAADAFGLLPSPWNYPAPGKRPLSSTAATILENPDGSLYAVLGGSGGSRIFPSIAQVLLHLAAGYNLSEAIEKPRYHNQVVPPITTIEVGPEGEDVGLSKALEERGHRVGLFDINIGVSEIQAIVIQNGTVWASADSRKNGIAAAY</sequence>
<dbReference type="Pfam" id="PF01019">
    <property type="entry name" value="G_glu_transpept"/>
    <property type="match status" value="1"/>
</dbReference>
<comment type="catalytic activity">
    <reaction evidence="2">
        <text>glutathione + H2O = L-cysteinylglycine + L-glutamate</text>
        <dbReference type="Rhea" id="RHEA:28807"/>
        <dbReference type="ChEBI" id="CHEBI:15377"/>
        <dbReference type="ChEBI" id="CHEBI:29985"/>
        <dbReference type="ChEBI" id="CHEBI:57925"/>
        <dbReference type="ChEBI" id="CHEBI:61694"/>
        <dbReference type="EC" id="3.4.19.13"/>
    </reaction>
</comment>
<keyword evidence="9" id="KW-1185">Reference proteome</keyword>
<evidence type="ECO:0000256" key="1">
    <source>
        <dbReference type="ARBA" id="ARBA00001049"/>
    </source>
</evidence>
<gene>
    <name evidence="8" type="ORF">EHS25_001594</name>
</gene>
<dbReference type="InterPro" id="IPR043138">
    <property type="entry name" value="GGT_lsub"/>
</dbReference>
<evidence type="ECO:0000256" key="3">
    <source>
        <dbReference type="ARBA" id="ARBA00005115"/>
    </source>
</evidence>
<feature type="binding site" evidence="7">
    <location>
        <position position="186"/>
    </location>
    <ligand>
        <name>L-glutamate</name>
        <dbReference type="ChEBI" id="CHEBI:29985"/>
    </ligand>
</feature>
<evidence type="ECO:0000256" key="5">
    <source>
        <dbReference type="ARBA" id="ARBA00047417"/>
    </source>
</evidence>
<dbReference type="SUPFAM" id="SSF56235">
    <property type="entry name" value="N-terminal nucleophile aminohydrolases (Ntn hydrolases)"/>
    <property type="match status" value="1"/>
</dbReference>
<comment type="catalytic activity">
    <reaction evidence="5">
        <text>an N-terminal (5-L-glutamyl)-[peptide] + an alpha-amino acid = 5-L-glutamyl amino acid + an N-terminal L-alpha-aminoacyl-[peptide]</text>
        <dbReference type="Rhea" id="RHEA:23904"/>
        <dbReference type="Rhea" id="RHEA-COMP:9780"/>
        <dbReference type="Rhea" id="RHEA-COMP:9795"/>
        <dbReference type="ChEBI" id="CHEBI:77644"/>
        <dbReference type="ChEBI" id="CHEBI:78597"/>
        <dbReference type="ChEBI" id="CHEBI:78599"/>
        <dbReference type="ChEBI" id="CHEBI:78608"/>
        <dbReference type="EC" id="2.3.2.2"/>
    </reaction>
</comment>
<comment type="pathway">
    <text evidence="3">Sulfur metabolism; glutathione metabolism.</text>
</comment>
<dbReference type="InterPro" id="IPR000101">
    <property type="entry name" value="GGT_peptidase"/>
</dbReference>
<dbReference type="PRINTS" id="PR01210">
    <property type="entry name" value="GGTRANSPTASE"/>
</dbReference>
<dbReference type="FunFam" id="3.60.20.40:FF:000001">
    <property type="entry name" value="Gamma-glutamyltranspeptidase 1"/>
    <property type="match status" value="1"/>
</dbReference>
<comment type="similarity">
    <text evidence="4">Belongs to the gamma-glutamyltransferase family.</text>
</comment>
<dbReference type="Proteomes" id="UP000279259">
    <property type="component" value="Unassembled WGS sequence"/>
</dbReference>
<dbReference type="PANTHER" id="PTHR11686">
    <property type="entry name" value="GAMMA GLUTAMYL TRANSPEPTIDASE"/>
    <property type="match status" value="1"/>
</dbReference>
<proteinExistence type="inferred from homology"/>
<evidence type="ECO:0000256" key="6">
    <source>
        <dbReference type="PIRSR" id="PIRSR600101-1"/>
    </source>
</evidence>
<organism evidence="8 9">
    <name type="scientific">Saitozyma podzolica</name>
    <dbReference type="NCBI Taxonomy" id="1890683"/>
    <lineage>
        <taxon>Eukaryota</taxon>
        <taxon>Fungi</taxon>
        <taxon>Dikarya</taxon>
        <taxon>Basidiomycota</taxon>
        <taxon>Agaricomycotina</taxon>
        <taxon>Tremellomycetes</taxon>
        <taxon>Tremellales</taxon>
        <taxon>Trimorphomycetaceae</taxon>
        <taxon>Saitozyma</taxon>
    </lineage>
</organism>
<dbReference type="InterPro" id="IPR029055">
    <property type="entry name" value="Ntn_hydrolases_N"/>
</dbReference>